<proteinExistence type="inferred from homology"/>
<dbReference type="FunFam" id="3.10.120.10:FF:000002">
    <property type="entry name" value="Cytochrome b5 type B"/>
    <property type="match status" value="1"/>
</dbReference>
<gene>
    <name evidence="10" type="ORF">CAOG_006628</name>
</gene>
<feature type="domain" description="Cytochrome b5 heme-binding" evidence="9">
    <location>
        <begin position="2"/>
        <end position="79"/>
    </location>
</feature>
<evidence type="ECO:0000256" key="7">
    <source>
        <dbReference type="ARBA" id="ARBA00038168"/>
    </source>
</evidence>
<evidence type="ECO:0000256" key="4">
    <source>
        <dbReference type="ARBA" id="ARBA00022723"/>
    </source>
</evidence>
<dbReference type="FunCoup" id="A0A0D2WUE6">
    <property type="interactions" value="294"/>
</dbReference>
<keyword evidence="8" id="KW-1133">Transmembrane helix</keyword>
<dbReference type="Proteomes" id="UP000008743">
    <property type="component" value="Unassembled WGS sequence"/>
</dbReference>
<comment type="subcellular location">
    <subcellularLocation>
        <location evidence="1">Membrane</location>
    </subcellularLocation>
</comment>
<keyword evidence="11" id="KW-1185">Reference proteome</keyword>
<dbReference type="InParanoid" id="A0A0D2WUE6"/>
<evidence type="ECO:0000256" key="3">
    <source>
        <dbReference type="ARBA" id="ARBA00022692"/>
    </source>
</evidence>
<evidence type="ECO:0000313" key="11">
    <source>
        <dbReference type="Proteomes" id="UP000008743"/>
    </source>
</evidence>
<dbReference type="OMA" id="KEFTMQD"/>
<evidence type="ECO:0000256" key="2">
    <source>
        <dbReference type="ARBA" id="ARBA00022617"/>
    </source>
</evidence>
<dbReference type="InterPro" id="IPR050668">
    <property type="entry name" value="Cytochrome_b5"/>
</dbReference>
<evidence type="ECO:0000313" key="10">
    <source>
        <dbReference type="EMBL" id="KJE96285.1"/>
    </source>
</evidence>
<evidence type="ECO:0000256" key="6">
    <source>
        <dbReference type="ARBA" id="ARBA00023136"/>
    </source>
</evidence>
<dbReference type="STRING" id="595528.A0A0D2WUE6"/>
<dbReference type="AlphaFoldDB" id="A0A0D2WUE6"/>
<dbReference type="eggNOG" id="KOG0537">
    <property type="taxonomic scope" value="Eukaryota"/>
</dbReference>
<keyword evidence="3 8" id="KW-0812">Transmembrane</keyword>
<dbReference type="OrthoDB" id="260519at2759"/>
<dbReference type="InterPro" id="IPR001199">
    <property type="entry name" value="Cyt_B5-like_heme/steroid-bd"/>
</dbReference>
<keyword evidence="6 8" id="KW-0472">Membrane</keyword>
<dbReference type="PANTHER" id="PTHR19359:SF14">
    <property type="entry name" value="CYTOCHROME B5 A"/>
    <property type="match status" value="1"/>
</dbReference>
<dbReference type="PROSITE" id="PS50255">
    <property type="entry name" value="CYTOCHROME_B5_2"/>
    <property type="match status" value="1"/>
</dbReference>
<dbReference type="Pfam" id="PF00173">
    <property type="entry name" value="Cyt-b5"/>
    <property type="match status" value="1"/>
</dbReference>
<evidence type="ECO:0000256" key="1">
    <source>
        <dbReference type="ARBA" id="ARBA00004370"/>
    </source>
</evidence>
<dbReference type="InterPro" id="IPR018506">
    <property type="entry name" value="Cyt_B5_heme-BS"/>
</dbReference>
<reference evidence="11" key="1">
    <citation type="submission" date="2011-02" db="EMBL/GenBank/DDBJ databases">
        <title>The Genome Sequence of Capsaspora owczarzaki ATCC 30864.</title>
        <authorList>
            <person name="Russ C."/>
            <person name="Cuomo C."/>
            <person name="Burger G."/>
            <person name="Gray M.W."/>
            <person name="Holland P.W.H."/>
            <person name="King N."/>
            <person name="Lang F.B.F."/>
            <person name="Roger A.J."/>
            <person name="Ruiz-Trillo I."/>
            <person name="Young S.K."/>
            <person name="Zeng Q."/>
            <person name="Gargeya S."/>
            <person name="Alvarado L."/>
            <person name="Berlin A."/>
            <person name="Chapman S.B."/>
            <person name="Chen Z."/>
            <person name="Freedman E."/>
            <person name="Gellesch M."/>
            <person name="Goldberg J."/>
            <person name="Griggs A."/>
            <person name="Gujja S."/>
            <person name="Heilman E."/>
            <person name="Heiman D."/>
            <person name="Howarth C."/>
            <person name="Mehta T."/>
            <person name="Neiman D."/>
            <person name="Pearson M."/>
            <person name="Roberts A."/>
            <person name="Saif S."/>
            <person name="Shea T."/>
            <person name="Shenoy N."/>
            <person name="Sisk P."/>
            <person name="Stolte C."/>
            <person name="Sykes S."/>
            <person name="White J."/>
            <person name="Yandava C."/>
            <person name="Haas B."/>
            <person name="Nusbaum C."/>
            <person name="Birren B."/>
        </authorList>
    </citation>
    <scope>NUCLEOTIDE SEQUENCE</scope>
    <source>
        <strain evidence="11">ATCC 30864</strain>
    </source>
</reference>
<accession>A0A0D2WUE6</accession>
<keyword evidence="4 8" id="KW-0479">Metal-binding</keyword>
<dbReference type="GO" id="GO:0016020">
    <property type="term" value="C:membrane"/>
    <property type="evidence" value="ECO:0007669"/>
    <property type="project" value="UniProtKB-SubCell"/>
</dbReference>
<dbReference type="PROSITE" id="PS00191">
    <property type="entry name" value="CYTOCHROME_B5_1"/>
    <property type="match status" value="1"/>
</dbReference>
<name>A0A0D2WUE6_CAPO3</name>
<dbReference type="PhylomeDB" id="A0A0D2WUE6"/>
<dbReference type="PANTHER" id="PTHR19359">
    <property type="entry name" value="CYTOCHROME B5"/>
    <property type="match status" value="1"/>
</dbReference>
<dbReference type="InterPro" id="IPR036400">
    <property type="entry name" value="Cyt_B5-like_heme/steroid_sf"/>
</dbReference>
<dbReference type="Gene3D" id="3.10.120.10">
    <property type="entry name" value="Cytochrome b5-like heme/steroid binding domain"/>
    <property type="match status" value="1"/>
</dbReference>
<dbReference type="PRINTS" id="PR00363">
    <property type="entry name" value="CYTOCHROMEB5"/>
</dbReference>
<dbReference type="EMBL" id="KE346371">
    <property type="protein sequence ID" value="KJE96285.1"/>
    <property type="molecule type" value="Genomic_DNA"/>
</dbReference>
<dbReference type="GO" id="GO:0046872">
    <property type="term" value="F:metal ion binding"/>
    <property type="evidence" value="ECO:0007669"/>
    <property type="project" value="UniProtKB-UniRule"/>
</dbReference>
<evidence type="ECO:0000256" key="8">
    <source>
        <dbReference type="RuleBase" id="RU362121"/>
    </source>
</evidence>
<comment type="similarity">
    <text evidence="7 8">Belongs to the cytochrome b5 family.</text>
</comment>
<feature type="transmembrane region" description="Helical" evidence="8">
    <location>
        <begin position="116"/>
        <end position="134"/>
    </location>
</feature>
<dbReference type="SMART" id="SM01117">
    <property type="entry name" value="Cyt-b5"/>
    <property type="match status" value="1"/>
</dbReference>
<dbReference type="SUPFAM" id="SSF55856">
    <property type="entry name" value="Cytochrome b5-like heme/steroid binding domain"/>
    <property type="match status" value="1"/>
</dbReference>
<sequence length="135" mass="14229">MSKTITLTELKQHKERSAGVWFAIHGKVYDVTKFLNEHPGGEEVLLENAGSDSTTAFEDVGHSTDAKKMLEQYYIGDLDAASAASIKGAASPASAATAKPSSSAPSPSNQSSSFQLLVPLLIVAAAVIYTQFIAK</sequence>
<evidence type="ECO:0000259" key="9">
    <source>
        <dbReference type="PROSITE" id="PS50255"/>
    </source>
</evidence>
<organism evidence="10 11">
    <name type="scientific">Capsaspora owczarzaki (strain ATCC 30864)</name>
    <dbReference type="NCBI Taxonomy" id="595528"/>
    <lineage>
        <taxon>Eukaryota</taxon>
        <taxon>Filasterea</taxon>
        <taxon>Capsaspora</taxon>
    </lineage>
</organism>
<dbReference type="RefSeq" id="XP_004344249.1">
    <property type="nucleotide sequence ID" value="XM_004344199.2"/>
</dbReference>
<dbReference type="GO" id="GO:0020037">
    <property type="term" value="F:heme binding"/>
    <property type="evidence" value="ECO:0007669"/>
    <property type="project" value="UniProtKB-UniRule"/>
</dbReference>
<keyword evidence="2 8" id="KW-0349">Heme</keyword>
<evidence type="ECO:0000256" key="5">
    <source>
        <dbReference type="ARBA" id="ARBA00023004"/>
    </source>
</evidence>
<protein>
    <recommendedName>
        <fullName evidence="9">Cytochrome b5 heme-binding domain-containing protein</fullName>
    </recommendedName>
</protein>
<keyword evidence="5 8" id="KW-0408">Iron</keyword>